<feature type="transmembrane region" description="Helical" evidence="1">
    <location>
        <begin position="238"/>
        <end position="259"/>
    </location>
</feature>
<evidence type="ECO:0000313" key="2">
    <source>
        <dbReference type="EMBL" id="RKF15814.1"/>
    </source>
</evidence>
<protein>
    <submittedName>
        <fullName evidence="2">Lysine exporter LysO family protein</fullName>
    </submittedName>
</protein>
<proteinExistence type="predicted"/>
<reference evidence="2 3" key="1">
    <citation type="submission" date="2018-09" db="EMBL/GenBank/DDBJ databases">
        <authorList>
            <person name="Wang Z."/>
        </authorList>
    </citation>
    <scope>NUCLEOTIDE SEQUENCE [LARGE SCALE GENOMIC DNA]</scope>
    <source>
        <strain evidence="2 3">ALS 81</strain>
    </source>
</reference>
<dbReference type="EMBL" id="RAQO01000008">
    <property type="protein sequence ID" value="RKF15814.1"/>
    <property type="molecule type" value="Genomic_DNA"/>
</dbReference>
<dbReference type="Proteomes" id="UP000286482">
    <property type="component" value="Unassembled WGS sequence"/>
</dbReference>
<accession>A0A420E941</accession>
<dbReference type="GO" id="GO:0005886">
    <property type="term" value="C:plasma membrane"/>
    <property type="evidence" value="ECO:0007669"/>
    <property type="project" value="TreeGrafter"/>
</dbReference>
<feature type="transmembrane region" description="Helical" evidence="1">
    <location>
        <begin position="137"/>
        <end position="155"/>
    </location>
</feature>
<evidence type="ECO:0000256" key="1">
    <source>
        <dbReference type="SAM" id="Phobius"/>
    </source>
</evidence>
<dbReference type="Pfam" id="PF03956">
    <property type="entry name" value="Lys_export"/>
    <property type="match status" value="1"/>
</dbReference>
<keyword evidence="3" id="KW-1185">Reference proteome</keyword>
<keyword evidence="1" id="KW-1133">Transmembrane helix</keyword>
<feature type="transmembrane region" description="Helical" evidence="1">
    <location>
        <begin position="104"/>
        <end position="125"/>
    </location>
</feature>
<dbReference type="RefSeq" id="WP_120355900.1">
    <property type="nucleotide sequence ID" value="NZ_RAQO01000008.1"/>
</dbReference>
<feature type="transmembrane region" description="Helical" evidence="1">
    <location>
        <begin position="207"/>
        <end position="231"/>
    </location>
</feature>
<name>A0A420E941_9ALTE</name>
<keyword evidence="1" id="KW-0812">Transmembrane</keyword>
<gene>
    <name evidence="2" type="ORF">DBZ36_15685</name>
</gene>
<feature type="transmembrane region" description="Helical" evidence="1">
    <location>
        <begin position="167"/>
        <end position="187"/>
    </location>
</feature>
<sequence>MYSGLLMILGALVLGYMCPPAKTERLHLINQVCKYLLFLILFLMGYGLSNMPELQDNLKSMLSNSFLFLSLLLLFNGTSLVLLKPLLAMPEVKPQNQTKSNLGALLEPVLMIATVLGALLLGLVLRANQMAISLDTATYSEWALILMVLLIGIQLRSSGISLRQILLNRRGLIIAVTILLSSIPAGLLGAKLSDLPALHGLALSSGYGWYSLSGVLISESINPALGATAFIVDLGRELLTLVLIPVFIRTQPAAIIGISGATAMDFSLPMISRSGGPNMVPIAVVSGFILSLACPVVLLSLLSLIHTLN</sequence>
<dbReference type="InterPro" id="IPR005642">
    <property type="entry name" value="LysO"/>
</dbReference>
<organism evidence="2 3">
    <name type="scientific">Alginatibacterium sediminis</name>
    <dbReference type="NCBI Taxonomy" id="2164068"/>
    <lineage>
        <taxon>Bacteria</taxon>
        <taxon>Pseudomonadati</taxon>
        <taxon>Pseudomonadota</taxon>
        <taxon>Gammaproteobacteria</taxon>
        <taxon>Alteromonadales</taxon>
        <taxon>Alteromonadaceae</taxon>
        <taxon>Alginatibacterium</taxon>
    </lineage>
</organism>
<dbReference type="PANTHER" id="PTHR35804">
    <property type="entry name" value="LYSINE EXPORTER LYSO"/>
    <property type="match status" value="1"/>
</dbReference>
<dbReference type="GO" id="GO:0015661">
    <property type="term" value="F:L-lysine efflux transmembrane transporter activity"/>
    <property type="evidence" value="ECO:0007669"/>
    <property type="project" value="InterPro"/>
</dbReference>
<dbReference type="OrthoDB" id="5451742at2"/>
<dbReference type="PANTHER" id="PTHR35804:SF1">
    <property type="entry name" value="LYSINE EXPORTER LYSO"/>
    <property type="match status" value="1"/>
</dbReference>
<dbReference type="AlphaFoldDB" id="A0A420E941"/>
<feature type="transmembrane region" description="Helical" evidence="1">
    <location>
        <begin position="61"/>
        <end position="83"/>
    </location>
</feature>
<feature type="transmembrane region" description="Helical" evidence="1">
    <location>
        <begin position="32"/>
        <end position="49"/>
    </location>
</feature>
<evidence type="ECO:0000313" key="3">
    <source>
        <dbReference type="Proteomes" id="UP000286482"/>
    </source>
</evidence>
<comment type="caution">
    <text evidence="2">The sequence shown here is derived from an EMBL/GenBank/DDBJ whole genome shotgun (WGS) entry which is preliminary data.</text>
</comment>
<keyword evidence="1" id="KW-0472">Membrane</keyword>
<feature type="transmembrane region" description="Helical" evidence="1">
    <location>
        <begin position="279"/>
        <end position="305"/>
    </location>
</feature>